<accession>A0A7S8EB76</accession>
<proteinExistence type="predicted"/>
<sequence length="448" mass="50883">MVAVRAIHKLETGPRLYGPAADFWSYKGHEAILSGPFETGKTFAALMKLHALLVKYPGTRALMTRRTYKSLLTSAVVTYEKLLPFDPGKKDAPVRRIGGTKPSQYRYANGSVLVLAGLDKPGDELSAEYDYIYVNQAEEIDLNAWETLVGRSTGRANNAPYPLIFGDCNPGPPNHWIKTRKSLRIFTQVHKYNPLLYDQVTGKLTAQGKRSMAILNTLTGIRYKRGVLGLWVANEGQVYESFDPDIHVIEPFDIPPSWLRYRSIDFGYTNPFVCQWWAKDHDGRLYLYREIYMSQRTVRAHAEHIKALSGIERFTFTVADHDAEDRATLHENGIRTIPAKKAITRGIQTVEEYLKPAGDGKPRLFIFNDALVDPDPTLYREVPGDLHPVSTEQEFTSYLWPEGQDGKPTRKEVPVDAYNHGMDAMRYMVMALNKRKILRTLDVSDRLT</sequence>
<evidence type="ECO:0000313" key="2">
    <source>
        <dbReference type="Proteomes" id="UP000594468"/>
    </source>
</evidence>
<dbReference type="Gene3D" id="3.30.420.280">
    <property type="match status" value="1"/>
</dbReference>
<dbReference type="KEGG" id="pmet:G4Y79_05165"/>
<reference evidence="1 2" key="1">
    <citation type="submission" date="2020-02" db="EMBL/GenBank/DDBJ databases">
        <authorList>
            <person name="Zheng R.K."/>
            <person name="Sun C.M."/>
        </authorList>
    </citation>
    <scope>NUCLEOTIDE SEQUENCE [LARGE SCALE GENOMIC DNA]</scope>
    <source>
        <strain evidence="2">rifampicinis</strain>
    </source>
</reference>
<dbReference type="InterPro" id="IPR027417">
    <property type="entry name" value="P-loop_NTPase"/>
</dbReference>
<organism evidence="1 2">
    <name type="scientific">Phototrophicus methaneseepsis</name>
    <dbReference type="NCBI Taxonomy" id="2710758"/>
    <lineage>
        <taxon>Bacteria</taxon>
        <taxon>Bacillati</taxon>
        <taxon>Chloroflexota</taxon>
        <taxon>Candidatus Thermofontia</taxon>
        <taxon>Phototrophicales</taxon>
        <taxon>Phototrophicaceae</taxon>
        <taxon>Phototrophicus</taxon>
    </lineage>
</organism>
<evidence type="ECO:0000313" key="1">
    <source>
        <dbReference type="EMBL" id="QPC83770.1"/>
    </source>
</evidence>
<protein>
    <submittedName>
        <fullName evidence="1">Terminase</fullName>
    </submittedName>
</protein>
<name>A0A7S8EB76_9CHLR</name>
<keyword evidence="2" id="KW-1185">Reference proteome</keyword>
<gene>
    <name evidence="1" type="ORF">G4Y79_05165</name>
</gene>
<dbReference type="AlphaFoldDB" id="A0A7S8EB76"/>
<dbReference type="Proteomes" id="UP000594468">
    <property type="component" value="Chromosome"/>
</dbReference>
<dbReference type="EMBL" id="CP062983">
    <property type="protein sequence ID" value="QPC83770.1"/>
    <property type="molecule type" value="Genomic_DNA"/>
</dbReference>
<dbReference type="RefSeq" id="WP_195171834.1">
    <property type="nucleotide sequence ID" value="NZ_CP062983.1"/>
</dbReference>
<dbReference type="Gene3D" id="3.40.50.300">
    <property type="entry name" value="P-loop containing nucleotide triphosphate hydrolases"/>
    <property type="match status" value="1"/>
</dbReference>